<evidence type="ECO:0000313" key="2">
    <source>
        <dbReference type="EMBL" id="MCL6683128.1"/>
    </source>
</evidence>
<sequence>MSVATDIQARGGRGGGGGFRGGGGGIRGGSSTSFGRGSDFGRGSFDRGSDSYRSGGTFSRSGDYSRSSRLDGNRSGSKLESNDRPLGGGSASQLPANRPGGGGSASQLPANRPGGIGGSASQLPANRPGEGTRWRPDCPKCSDGWDGWIDHPIAAGIAIGAIAGYRAAVGTYWYALPPECPPYIWNDYYYYSCNGTFFEPIYEGETIVYVSVPDPSGGSQPPTK</sequence>
<name>A0ABT0RKN4_9SPHN</name>
<evidence type="ECO:0000313" key="3">
    <source>
        <dbReference type="Proteomes" id="UP001165363"/>
    </source>
</evidence>
<feature type="region of interest" description="Disordered" evidence="1">
    <location>
        <begin position="1"/>
        <end position="136"/>
    </location>
</feature>
<protein>
    <submittedName>
        <fullName evidence="2">Uncharacterized protein</fullName>
    </submittedName>
</protein>
<organism evidence="2 3">
    <name type="scientific">Sphingomonas alba</name>
    <dbReference type="NCBI Taxonomy" id="2908208"/>
    <lineage>
        <taxon>Bacteria</taxon>
        <taxon>Pseudomonadati</taxon>
        <taxon>Pseudomonadota</taxon>
        <taxon>Alphaproteobacteria</taxon>
        <taxon>Sphingomonadales</taxon>
        <taxon>Sphingomonadaceae</taxon>
        <taxon>Sphingomonas</taxon>
    </lineage>
</organism>
<evidence type="ECO:0000256" key="1">
    <source>
        <dbReference type="SAM" id="MobiDB-lite"/>
    </source>
</evidence>
<feature type="compositionally biased region" description="Gly residues" evidence="1">
    <location>
        <begin position="11"/>
        <end position="28"/>
    </location>
</feature>
<comment type="caution">
    <text evidence="2">The sequence shown here is derived from an EMBL/GenBank/DDBJ whole genome shotgun (WGS) entry which is preliminary data.</text>
</comment>
<dbReference type="Proteomes" id="UP001165363">
    <property type="component" value="Unassembled WGS sequence"/>
</dbReference>
<keyword evidence="3" id="KW-1185">Reference proteome</keyword>
<proteinExistence type="predicted"/>
<dbReference type="EMBL" id="JAMGBD010000001">
    <property type="protein sequence ID" value="MCL6683128.1"/>
    <property type="molecule type" value="Genomic_DNA"/>
</dbReference>
<accession>A0ABT0RKN4</accession>
<feature type="compositionally biased region" description="Low complexity" evidence="1">
    <location>
        <begin position="29"/>
        <end position="43"/>
    </location>
</feature>
<gene>
    <name evidence="2" type="ORF">LZ536_04310</name>
</gene>
<reference evidence="2" key="1">
    <citation type="submission" date="2022-05" db="EMBL/GenBank/DDBJ databases">
        <authorList>
            <person name="Jo J.-H."/>
            <person name="Im W.-T."/>
        </authorList>
    </citation>
    <scope>NUCLEOTIDE SEQUENCE</scope>
    <source>
        <strain evidence="2">SE158</strain>
    </source>
</reference>
<dbReference type="RefSeq" id="WP_249847071.1">
    <property type="nucleotide sequence ID" value="NZ_JAMGBD010000001.1"/>
</dbReference>